<evidence type="ECO:0000313" key="1">
    <source>
        <dbReference type="EMBL" id="PAQ03756.1"/>
    </source>
</evidence>
<organism evidence="1 2">
    <name type="scientific">Mesorhizobium mediterraneum</name>
    <dbReference type="NCBI Taxonomy" id="43617"/>
    <lineage>
        <taxon>Bacteria</taxon>
        <taxon>Pseudomonadati</taxon>
        <taxon>Pseudomonadota</taxon>
        <taxon>Alphaproteobacteria</taxon>
        <taxon>Hyphomicrobiales</taxon>
        <taxon>Phyllobacteriaceae</taxon>
        <taxon>Mesorhizobium</taxon>
    </lineage>
</organism>
<dbReference type="EMBL" id="NPKI01000007">
    <property type="protein sequence ID" value="PAQ03756.1"/>
    <property type="molecule type" value="Genomic_DNA"/>
</dbReference>
<sequence length="66" mass="7631">MKTLVTFCQKTGRRLRQYINRQIAKLSHKGGQLKISVAFSLPFLAKVEVSYQLQFDVMADNDNKQK</sequence>
<name>A0AB36RGQ3_9HYPH</name>
<proteinExistence type="predicted"/>
<dbReference type="AlphaFoldDB" id="A0AB36RGQ3"/>
<reference evidence="2" key="1">
    <citation type="submission" date="2017-08" db="EMBL/GenBank/DDBJ databases">
        <title>Mesorhizobium wenxinae sp. nov., a novel rhizobial species isolated from root nodules of chickpea (Cicer arietinum L.).</title>
        <authorList>
            <person name="Zhang J."/>
        </authorList>
    </citation>
    <scope>NUCLEOTIDE SEQUENCE [LARGE SCALE GENOMIC DNA]</scope>
    <source>
        <strain evidence="2">USDA 3392</strain>
    </source>
</reference>
<dbReference type="Proteomes" id="UP000216215">
    <property type="component" value="Unassembled WGS sequence"/>
</dbReference>
<protein>
    <submittedName>
        <fullName evidence="1">Uncharacterized protein</fullName>
    </submittedName>
</protein>
<gene>
    <name evidence="1" type="ORF">CIT25_02865</name>
</gene>
<dbReference type="RefSeq" id="WP_095483069.1">
    <property type="nucleotide sequence ID" value="NZ_CP088154.1"/>
</dbReference>
<accession>A0AB36RGQ3</accession>
<keyword evidence="2" id="KW-1185">Reference proteome</keyword>
<evidence type="ECO:0000313" key="2">
    <source>
        <dbReference type="Proteomes" id="UP000216215"/>
    </source>
</evidence>
<comment type="caution">
    <text evidence="1">The sequence shown here is derived from an EMBL/GenBank/DDBJ whole genome shotgun (WGS) entry which is preliminary data.</text>
</comment>